<dbReference type="PANTHER" id="PTHR33751:SF9">
    <property type="entry name" value="CYTOCHROME C4"/>
    <property type="match status" value="1"/>
</dbReference>
<dbReference type="Gene3D" id="1.10.760.10">
    <property type="entry name" value="Cytochrome c-like domain"/>
    <property type="match status" value="2"/>
</dbReference>
<dbReference type="GO" id="GO:0009055">
    <property type="term" value="F:electron transfer activity"/>
    <property type="evidence" value="ECO:0007669"/>
    <property type="project" value="InterPro"/>
</dbReference>
<comment type="subcellular location">
    <subcellularLocation>
        <location evidence="1">Periplasm</location>
    </subcellularLocation>
</comment>
<dbReference type="EMBL" id="JABAIM010000004">
    <property type="protein sequence ID" value="NLR76507.1"/>
    <property type="molecule type" value="Genomic_DNA"/>
</dbReference>
<dbReference type="GO" id="GO:0005506">
    <property type="term" value="F:iron ion binding"/>
    <property type="evidence" value="ECO:0007669"/>
    <property type="project" value="InterPro"/>
</dbReference>
<evidence type="ECO:0000256" key="3">
    <source>
        <dbReference type="ARBA" id="ARBA00022617"/>
    </source>
</evidence>
<evidence type="ECO:0000256" key="2">
    <source>
        <dbReference type="ARBA" id="ARBA00022448"/>
    </source>
</evidence>
<evidence type="ECO:0000256" key="4">
    <source>
        <dbReference type="ARBA" id="ARBA00022723"/>
    </source>
</evidence>
<dbReference type="InterPro" id="IPR050597">
    <property type="entry name" value="Cytochrome_c_Oxidase_Subunit"/>
</dbReference>
<evidence type="ECO:0000313" key="12">
    <source>
        <dbReference type="EMBL" id="NLR76507.1"/>
    </source>
</evidence>
<evidence type="ECO:0000256" key="9">
    <source>
        <dbReference type="PIRSR" id="PIRSR000005-2"/>
    </source>
</evidence>
<dbReference type="SUPFAM" id="SSF46626">
    <property type="entry name" value="Cytochrome c"/>
    <property type="match status" value="2"/>
</dbReference>
<dbReference type="Pfam" id="PF00034">
    <property type="entry name" value="Cytochrom_C"/>
    <property type="match status" value="2"/>
</dbReference>
<dbReference type="InterPro" id="IPR024167">
    <property type="entry name" value="Cytochrome_c4-like"/>
</dbReference>
<organism evidence="12 13">
    <name type="scientific">Leeia aquatica</name>
    <dbReference type="NCBI Taxonomy" id="2725557"/>
    <lineage>
        <taxon>Bacteria</taxon>
        <taxon>Pseudomonadati</taxon>
        <taxon>Pseudomonadota</taxon>
        <taxon>Betaproteobacteria</taxon>
        <taxon>Neisseriales</taxon>
        <taxon>Leeiaceae</taxon>
        <taxon>Leeia</taxon>
    </lineage>
</organism>
<proteinExistence type="predicted"/>
<dbReference type="PROSITE" id="PS51007">
    <property type="entry name" value="CYTC"/>
    <property type="match status" value="2"/>
</dbReference>
<name>A0A847SCC0_9NEIS</name>
<comment type="PTM">
    <text evidence="8">Binds 2 heme c groups covalently per subunit.</text>
</comment>
<keyword evidence="5" id="KW-0574">Periplasm</keyword>
<keyword evidence="13" id="KW-1185">Reference proteome</keyword>
<dbReference type="Proteomes" id="UP000587991">
    <property type="component" value="Unassembled WGS sequence"/>
</dbReference>
<reference evidence="12 13" key="1">
    <citation type="submission" date="2020-04" db="EMBL/GenBank/DDBJ databases">
        <title>Draft genome of Leeia sp. IMCC25680.</title>
        <authorList>
            <person name="Song J."/>
            <person name="Cho J.-C."/>
        </authorList>
    </citation>
    <scope>NUCLEOTIDE SEQUENCE [LARGE SCALE GENOMIC DNA]</scope>
    <source>
        <strain evidence="12 13">IMCC25680</strain>
    </source>
</reference>
<keyword evidence="2" id="KW-0813">Transport</keyword>
<evidence type="ECO:0000259" key="11">
    <source>
        <dbReference type="PROSITE" id="PS51007"/>
    </source>
</evidence>
<feature type="binding site" description="covalent" evidence="8">
    <location>
        <position position="42"/>
    </location>
    <ligand>
        <name>heme c</name>
        <dbReference type="ChEBI" id="CHEBI:61717"/>
        <label>1</label>
    </ligand>
</feature>
<feature type="domain" description="Cytochrome c" evidence="11">
    <location>
        <begin position="26"/>
        <end position="113"/>
    </location>
</feature>
<dbReference type="GO" id="GO:0042597">
    <property type="term" value="C:periplasmic space"/>
    <property type="evidence" value="ECO:0007669"/>
    <property type="project" value="UniProtKB-SubCell"/>
</dbReference>
<protein>
    <submittedName>
        <fullName evidence="12">Cytochrome c4</fullName>
    </submittedName>
</protein>
<keyword evidence="3 8" id="KW-0349">Heme</keyword>
<keyword evidence="4 9" id="KW-0479">Metal-binding</keyword>
<evidence type="ECO:0000256" key="10">
    <source>
        <dbReference type="SAM" id="SignalP"/>
    </source>
</evidence>
<dbReference type="PRINTS" id="PR00605">
    <property type="entry name" value="CYTCHROMECIC"/>
</dbReference>
<feature type="binding site" description="covalent" evidence="8">
    <location>
        <position position="39"/>
    </location>
    <ligand>
        <name>heme c</name>
        <dbReference type="ChEBI" id="CHEBI:61717"/>
        <label>1</label>
    </ligand>
</feature>
<dbReference type="InterPro" id="IPR036909">
    <property type="entry name" value="Cyt_c-like_dom_sf"/>
</dbReference>
<feature type="binding site" description="axial binding residue" evidence="9">
    <location>
        <position position="43"/>
    </location>
    <ligand>
        <name>heme c</name>
        <dbReference type="ChEBI" id="CHEBI:61717"/>
        <label>1</label>
    </ligand>
    <ligandPart>
        <name>Fe</name>
        <dbReference type="ChEBI" id="CHEBI:18248"/>
    </ligandPart>
</feature>
<dbReference type="PANTHER" id="PTHR33751">
    <property type="entry name" value="CBB3-TYPE CYTOCHROME C OXIDASE SUBUNIT FIXP"/>
    <property type="match status" value="1"/>
</dbReference>
<keyword evidence="7 9" id="KW-0408">Iron</keyword>
<evidence type="ECO:0000256" key="5">
    <source>
        <dbReference type="ARBA" id="ARBA00022764"/>
    </source>
</evidence>
<sequence length="212" mass="22342">MKHTRLVALLLATVLATAASAEASKADPAKGQKIASTVCAACHAADGNSTVPANPRLAGQPADYLVKQLQAFKAPVDPKKPESYRDNATMRGMVANLSEEDMRNVAAYFESQKAKFGVTDTKLRAQGEKIYRGGIASKGVPACMACHGPTGAGMPSQFPRLGGQHPAYVEAQMKAFRDGKRANDPAKMMRSVAAKLSDDDIKAVAAFVAGLH</sequence>
<feature type="binding site" description="axial binding residue" evidence="9">
    <location>
        <position position="90"/>
    </location>
    <ligand>
        <name>heme c</name>
        <dbReference type="ChEBI" id="CHEBI:61717"/>
        <label>1</label>
    </ligand>
    <ligandPart>
        <name>Fe</name>
        <dbReference type="ChEBI" id="CHEBI:18248"/>
    </ligandPart>
</feature>
<dbReference type="GO" id="GO:0020037">
    <property type="term" value="F:heme binding"/>
    <property type="evidence" value="ECO:0007669"/>
    <property type="project" value="InterPro"/>
</dbReference>
<feature type="chain" id="PRO_5033037344" evidence="10">
    <location>
        <begin position="22"/>
        <end position="212"/>
    </location>
</feature>
<feature type="domain" description="Cytochrome c" evidence="11">
    <location>
        <begin position="122"/>
        <end position="212"/>
    </location>
</feature>
<dbReference type="InterPro" id="IPR008168">
    <property type="entry name" value="Cyt_C_IC"/>
</dbReference>
<accession>A0A847SCC0</accession>
<feature type="binding site" description="axial binding residue" evidence="9">
    <location>
        <position position="147"/>
    </location>
    <ligand>
        <name>heme c</name>
        <dbReference type="ChEBI" id="CHEBI:61717"/>
        <label>2</label>
    </ligand>
    <ligandPart>
        <name>Fe</name>
        <dbReference type="ChEBI" id="CHEBI:18248"/>
    </ligandPart>
</feature>
<evidence type="ECO:0000313" key="13">
    <source>
        <dbReference type="Proteomes" id="UP000587991"/>
    </source>
</evidence>
<feature type="binding site" description="covalent" evidence="8">
    <location>
        <position position="143"/>
    </location>
    <ligand>
        <name>heme c</name>
        <dbReference type="ChEBI" id="CHEBI:61717"/>
        <label>2</label>
    </ligand>
</feature>
<dbReference type="PIRSF" id="PIRSF000005">
    <property type="entry name" value="Cytochrome_c4"/>
    <property type="match status" value="1"/>
</dbReference>
<evidence type="ECO:0000256" key="1">
    <source>
        <dbReference type="ARBA" id="ARBA00004418"/>
    </source>
</evidence>
<feature type="signal peptide" evidence="10">
    <location>
        <begin position="1"/>
        <end position="21"/>
    </location>
</feature>
<evidence type="ECO:0000256" key="7">
    <source>
        <dbReference type="ARBA" id="ARBA00023004"/>
    </source>
</evidence>
<dbReference type="RefSeq" id="WP_168878184.1">
    <property type="nucleotide sequence ID" value="NZ_JABAIM010000004.1"/>
</dbReference>
<evidence type="ECO:0000256" key="6">
    <source>
        <dbReference type="ARBA" id="ARBA00022982"/>
    </source>
</evidence>
<feature type="binding site" description="axial binding residue" evidence="9">
    <location>
        <position position="189"/>
    </location>
    <ligand>
        <name>heme c</name>
        <dbReference type="ChEBI" id="CHEBI:61717"/>
        <label>2</label>
    </ligand>
    <ligandPart>
        <name>Fe</name>
        <dbReference type="ChEBI" id="CHEBI:18248"/>
    </ligandPart>
</feature>
<keyword evidence="10" id="KW-0732">Signal</keyword>
<comment type="caution">
    <text evidence="12">The sequence shown here is derived from an EMBL/GenBank/DDBJ whole genome shotgun (WGS) entry which is preliminary data.</text>
</comment>
<gene>
    <name evidence="12" type="ORF">HF682_15170</name>
</gene>
<evidence type="ECO:0000256" key="8">
    <source>
        <dbReference type="PIRSR" id="PIRSR000005-1"/>
    </source>
</evidence>
<feature type="binding site" description="covalent" evidence="8">
    <location>
        <position position="146"/>
    </location>
    <ligand>
        <name>heme c</name>
        <dbReference type="ChEBI" id="CHEBI:61717"/>
        <label>2</label>
    </ligand>
</feature>
<dbReference type="AlphaFoldDB" id="A0A847SCC0"/>
<keyword evidence="6" id="KW-0249">Electron transport</keyword>
<dbReference type="InterPro" id="IPR009056">
    <property type="entry name" value="Cyt_c-like_dom"/>
</dbReference>